<sequence length="176" mass="20097">MMKMKTDPLLFFFSTQRKEGGGGVLLLAGRNKNHQTFFAIVCSSAGRTAVGSAPLHATFASIKTKRGLCCHSLLLKKRSGRIFQNNTRRAPLPPLSLPRLPTPGHSRENWFSRQRKKNALRIPRNTLEQYYFDVFYIFYCSTVGISVKSAVRQRSREFWFEISLIERVGPPQSFLN</sequence>
<dbReference type="AlphaFoldDB" id="A0AAV4PLN4"/>
<keyword evidence="2" id="KW-1185">Reference proteome</keyword>
<protein>
    <submittedName>
        <fullName evidence="1">Uncharacterized protein</fullName>
    </submittedName>
</protein>
<proteinExistence type="predicted"/>
<organism evidence="1 2">
    <name type="scientific">Caerostris extrusa</name>
    <name type="common">Bark spider</name>
    <name type="synonym">Caerostris bankana</name>
    <dbReference type="NCBI Taxonomy" id="172846"/>
    <lineage>
        <taxon>Eukaryota</taxon>
        <taxon>Metazoa</taxon>
        <taxon>Ecdysozoa</taxon>
        <taxon>Arthropoda</taxon>
        <taxon>Chelicerata</taxon>
        <taxon>Arachnida</taxon>
        <taxon>Araneae</taxon>
        <taxon>Araneomorphae</taxon>
        <taxon>Entelegynae</taxon>
        <taxon>Araneoidea</taxon>
        <taxon>Araneidae</taxon>
        <taxon>Caerostris</taxon>
    </lineage>
</organism>
<evidence type="ECO:0000313" key="2">
    <source>
        <dbReference type="Proteomes" id="UP001054945"/>
    </source>
</evidence>
<comment type="caution">
    <text evidence="1">The sequence shown here is derived from an EMBL/GenBank/DDBJ whole genome shotgun (WGS) entry which is preliminary data.</text>
</comment>
<accession>A0AAV4PLN4</accession>
<gene>
    <name evidence="1" type="ORF">CEXT_571761</name>
</gene>
<dbReference type="Proteomes" id="UP001054945">
    <property type="component" value="Unassembled WGS sequence"/>
</dbReference>
<evidence type="ECO:0000313" key="1">
    <source>
        <dbReference type="EMBL" id="GIX96875.1"/>
    </source>
</evidence>
<name>A0AAV4PLN4_CAEEX</name>
<reference evidence="1 2" key="1">
    <citation type="submission" date="2021-06" db="EMBL/GenBank/DDBJ databases">
        <title>Caerostris extrusa draft genome.</title>
        <authorList>
            <person name="Kono N."/>
            <person name="Arakawa K."/>
        </authorList>
    </citation>
    <scope>NUCLEOTIDE SEQUENCE [LARGE SCALE GENOMIC DNA]</scope>
</reference>
<dbReference type="EMBL" id="BPLR01004707">
    <property type="protein sequence ID" value="GIX96875.1"/>
    <property type="molecule type" value="Genomic_DNA"/>
</dbReference>